<organism evidence="1 2">
    <name type="scientific">Arthrobacter phage SilentRX</name>
    <dbReference type="NCBI Taxonomy" id="2836091"/>
    <lineage>
        <taxon>Viruses</taxon>
        <taxon>Duplodnaviria</taxon>
        <taxon>Heunggongvirae</taxon>
        <taxon>Uroviricota</taxon>
        <taxon>Caudoviricetes</taxon>
        <taxon>Silentrexvirus</taxon>
        <taxon>Silentrexvirus silentrx</taxon>
    </lineage>
</organism>
<name>A0A8F3E8P0_9CAUD</name>
<dbReference type="KEGG" id="vg:77932320"/>
<evidence type="ECO:0000313" key="1">
    <source>
        <dbReference type="EMBL" id="QWY82802.1"/>
    </source>
</evidence>
<dbReference type="RefSeq" id="YP_010656443.1">
    <property type="nucleotide sequence ID" value="NC_070838.1"/>
</dbReference>
<keyword evidence="1" id="KW-0255">Endonuclease</keyword>
<protein>
    <submittedName>
        <fullName evidence="1">HNH endonuclease</fullName>
    </submittedName>
</protein>
<accession>A0A8F3E8P0</accession>
<dbReference type="EMBL" id="MW862992">
    <property type="protein sequence ID" value="QWY82802.1"/>
    <property type="molecule type" value="Genomic_DNA"/>
</dbReference>
<keyword evidence="1" id="KW-0378">Hydrolase</keyword>
<sequence>MSAIPAKARELVRERQNGQCVRCGNLYTDLHHRQRRREAGHGVDILVGLCRSDHKWAHANPEAAKEHGYIIPPWETETSAIPIRTFMGWMTFDTKGNAHFVEEN</sequence>
<gene>
    <name evidence="1" type="primary">62</name>
    <name evidence="1" type="ORF">SEA_SILENTRX_62</name>
</gene>
<keyword evidence="1" id="KW-0540">Nuclease</keyword>
<evidence type="ECO:0000313" key="2">
    <source>
        <dbReference type="Proteomes" id="UP000693725"/>
    </source>
</evidence>
<dbReference type="GO" id="GO:0004519">
    <property type="term" value="F:endonuclease activity"/>
    <property type="evidence" value="ECO:0007669"/>
    <property type="project" value="UniProtKB-KW"/>
</dbReference>
<dbReference type="Proteomes" id="UP000693725">
    <property type="component" value="Segment"/>
</dbReference>
<reference evidence="1" key="1">
    <citation type="submission" date="2021-04" db="EMBL/GenBank/DDBJ databases">
        <authorList>
            <person name="Edwards E.G."/>
            <person name="Siddiqui F.A."/>
            <person name="Anastasi R.E."/>
            <person name="Conroy D.J."/>
            <person name="Gerton T.J."/>
            <person name="Laizure I.E."/>
            <person name="Reynolds J.D."/>
            <person name="Ulker M."/>
            <person name="Ouellette S.K."/>
            <person name="Duggan K.O."/>
            <person name="Johnson K.C."/>
            <person name="MacLea K.S."/>
            <person name="Garlena R.A."/>
            <person name="Russell D.A."/>
            <person name="Jacobs-Sera D."/>
            <person name="Hatfull G.F."/>
        </authorList>
    </citation>
    <scope>NUCLEOTIDE SEQUENCE</scope>
</reference>
<dbReference type="GeneID" id="77932320"/>
<proteinExistence type="predicted"/>
<keyword evidence="2" id="KW-1185">Reference proteome</keyword>